<feature type="domain" description="Cas12f1-like TNB" evidence="2">
    <location>
        <begin position="172"/>
        <end position="224"/>
    </location>
</feature>
<organism evidence="4">
    <name type="scientific">Staphylococcus lugdunensis</name>
    <dbReference type="NCBI Taxonomy" id="28035"/>
    <lineage>
        <taxon>Bacteria</taxon>
        <taxon>Bacillati</taxon>
        <taxon>Bacillota</taxon>
        <taxon>Bacilli</taxon>
        <taxon>Bacillales</taxon>
        <taxon>Staphylococcaceae</taxon>
        <taxon>Staphylococcus</taxon>
    </lineage>
</organism>
<dbReference type="EMBL" id="KU882685">
    <property type="protein sequence ID" value="ANW07972.1"/>
    <property type="molecule type" value="Genomic_DNA"/>
</dbReference>
<dbReference type="Pfam" id="PF07282">
    <property type="entry name" value="Cas12f1-like_TNB"/>
    <property type="match status" value="1"/>
</dbReference>
<evidence type="ECO:0000313" key="3">
    <source>
        <dbReference type="EMBL" id="ANW07972.1"/>
    </source>
</evidence>
<accession>A0A1B1UY61</accession>
<gene>
    <name evidence="4" type="primary">tnp</name>
    <name evidence="3" type="ORF">pT20G_19</name>
    <name evidence="4" type="ORF">pT63N_32</name>
</gene>
<name>A0A1B1UY61_STALU</name>
<keyword evidence="1" id="KW-0238">DNA-binding</keyword>
<evidence type="ECO:0000313" key="4">
    <source>
        <dbReference type="EMBL" id="ANW08016.1"/>
    </source>
</evidence>
<reference evidence="4" key="1">
    <citation type="journal article" date="2016" name="Antimicrob. Agents Chemother.">
        <title>Emergence of ileS2-Carrying, Multidrug-Resistant Plasmids in Staphylococcus lugdunensis.</title>
        <authorList>
            <person name="Ho P.L."/>
            <person name="Liu M.C."/>
            <person name="Chow K.H."/>
            <person name="Tse C.W."/>
            <person name="Lo W.U."/>
            <person name="Mak S.K."/>
            <person name="Lo W.K."/>
        </authorList>
    </citation>
    <scope>NUCLEOTIDE SEQUENCE</scope>
    <source>
        <strain evidence="3">Tlug20G-4</strain>
        <strain evidence="4">Tlug63N-4</strain>
        <plasmid evidence="3">pT20G</plasmid>
        <plasmid evidence="4">pT63N</plasmid>
    </source>
</reference>
<dbReference type="InterPro" id="IPR010095">
    <property type="entry name" value="Cas12f1-like_TNB"/>
</dbReference>
<geneLocation type="plasmid" evidence="3">
    <name>pT20G</name>
</geneLocation>
<sequence length="233" mass="27532">MNFSLVKSFLPHMTKEDMRVIQVPNWYLSYYRRFPEKLENCKYKHIKAINDYIKQEKAHIIGIDLGKYHYLTASNIDRSFVFVDKHNTLFHLFRKYERRIANKQYDNSEAYSKLKTGLKSHINQVVNEMLEQTSNRFQTVFALGDHGSSHLSFPSLVFDLTYFAIKQRKNENDEILIVDESFTSIECPICHNRNQYNRTNKNKFKCTKCGFRHQNNDIVAASNIAKKGKLLVF</sequence>
<protein>
    <submittedName>
        <fullName evidence="4">Putative transposase</fullName>
    </submittedName>
</protein>
<keyword evidence="4" id="KW-0614">Plasmid</keyword>
<dbReference type="GO" id="GO:0003677">
    <property type="term" value="F:DNA binding"/>
    <property type="evidence" value="ECO:0007669"/>
    <property type="project" value="UniProtKB-KW"/>
</dbReference>
<dbReference type="EMBL" id="KU882686">
    <property type="protein sequence ID" value="ANW08016.1"/>
    <property type="molecule type" value="Genomic_DNA"/>
</dbReference>
<geneLocation type="plasmid" evidence="4">
    <name>pT63N</name>
</geneLocation>
<evidence type="ECO:0000256" key="1">
    <source>
        <dbReference type="ARBA" id="ARBA00023125"/>
    </source>
</evidence>
<proteinExistence type="predicted"/>
<evidence type="ECO:0000259" key="2">
    <source>
        <dbReference type="Pfam" id="PF07282"/>
    </source>
</evidence>
<dbReference type="AlphaFoldDB" id="A0A1B1UY61"/>